<dbReference type="AlphaFoldDB" id="A0A0M8MSL6"/>
<name>A0A0M8MSL6_ESCWE</name>
<evidence type="ECO:0000313" key="3">
    <source>
        <dbReference type="Proteomes" id="UP000053831"/>
    </source>
</evidence>
<dbReference type="GO" id="GO:0000287">
    <property type="term" value="F:magnesium ion binding"/>
    <property type="evidence" value="ECO:0007669"/>
    <property type="project" value="InterPro"/>
</dbReference>
<feature type="region of interest" description="Disordered" evidence="1">
    <location>
        <begin position="65"/>
        <end position="87"/>
    </location>
</feature>
<evidence type="ECO:0000256" key="1">
    <source>
        <dbReference type="SAM" id="MobiDB-lite"/>
    </source>
</evidence>
<comment type="caution">
    <text evidence="2">The sequence shown here is derived from an EMBL/GenBank/DDBJ whole genome shotgun (WGS) entry which is preliminary data.</text>
</comment>
<dbReference type="Proteomes" id="UP000053831">
    <property type="component" value="Unassembled WGS sequence"/>
</dbReference>
<organism evidence="2 3">
    <name type="scientific">Escovopsis weberi</name>
    <dbReference type="NCBI Taxonomy" id="150374"/>
    <lineage>
        <taxon>Eukaryota</taxon>
        <taxon>Fungi</taxon>
        <taxon>Dikarya</taxon>
        <taxon>Ascomycota</taxon>
        <taxon>Pezizomycotina</taxon>
        <taxon>Sordariomycetes</taxon>
        <taxon>Hypocreomycetidae</taxon>
        <taxon>Hypocreales</taxon>
        <taxon>Hypocreaceae</taxon>
        <taxon>Escovopsis</taxon>
    </lineage>
</organism>
<protein>
    <submittedName>
        <fullName evidence="2">Uncharacterized protein</fullName>
    </submittedName>
</protein>
<dbReference type="EMBL" id="LGSR01000022">
    <property type="protein sequence ID" value="KOS17588.1"/>
    <property type="molecule type" value="Genomic_DNA"/>
</dbReference>
<keyword evidence="3" id="KW-1185">Reference proteome</keyword>
<dbReference type="InterPro" id="IPR037143">
    <property type="entry name" value="4-PPantetheinyl_Trfase_dom_sf"/>
</dbReference>
<proteinExistence type="predicted"/>
<accession>A0A0M8MSL6</accession>
<dbReference type="SUPFAM" id="SSF56214">
    <property type="entry name" value="4'-phosphopantetheinyl transferase"/>
    <property type="match status" value="1"/>
</dbReference>
<evidence type="ECO:0000313" key="2">
    <source>
        <dbReference type="EMBL" id="KOS17588.1"/>
    </source>
</evidence>
<dbReference type="Gene3D" id="3.90.470.20">
    <property type="entry name" value="4'-phosphopantetheinyl transferase domain"/>
    <property type="match status" value="1"/>
</dbReference>
<sequence length="101" mass="11328">MRPLLPFPFPISIGIDICQIHRIYKIISSPTAARFVDRILTKDEQAWNGPRLRALVQQDVQQDVSKSTAVKTDADASLEGPGRNRRRNPEMWAAAAFLAGR</sequence>
<reference evidence="2 3" key="1">
    <citation type="submission" date="2015-07" db="EMBL/GenBank/DDBJ databases">
        <title>The genome of the fungus Escovopsis weberi, a specialized disease agent of ant agriculture.</title>
        <authorList>
            <person name="de Man T.J."/>
            <person name="Stajich J.E."/>
            <person name="Kubicek C.P."/>
            <person name="Chenthamara K."/>
            <person name="Atanasova L."/>
            <person name="Druzhinina I.S."/>
            <person name="Birnbaum S."/>
            <person name="Barribeau S.M."/>
            <person name="Teiling C."/>
            <person name="Suen G."/>
            <person name="Currie C."/>
            <person name="Gerardo N.M."/>
        </authorList>
    </citation>
    <scope>NUCLEOTIDE SEQUENCE [LARGE SCALE GENOMIC DNA]</scope>
</reference>
<gene>
    <name evidence="2" type="ORF">ESCO_003140</name>
</gene>
<dbReference type="OrthoDB" id="15433at2759"/>
<dbReference type="GO" id="GO:0008897">
    <property type="term" value="F:holo-[acyl-carrier-protein] synthase activity"/>
    <property type="evidence" value="ECO:0007669"/>
    <property type="project" value="InterPro"/>
</dbReference>